<protein>
    <submittedName>
        <fullName evidence="1">Uncharacterized protein</fullName>
    </submittedName>
</protein>
<keyword evidence="3" id="KW-1185">Reference proteome</keyword>
<evidence type="ECO:0000313" key="2">
    <source>
        <dbReference type="EMBL" id="MDQ0182954.1"/>
    </source>
</evidence>
<comment type="caution">
    <text evidence="1">The sequence shown here is derived from an EMBL/GenBank/DDBJ whole genome shotgun (WGS) entry which is preliminary data.</text>
</comment>
<evidence type="ECO:0000313" key="3">
    <source>
        <dbReference type="Proteomes" id="UP001230951"/>
    </source>
</evidence>
<name>A0AAW8DN05_9MICC</name>
<evidence type="ECO:0000313" key="1">
    <source>
        <dbReference type="EMBL" id="MDP9907743.1"/>
    </source>
</evidence>
<evidence type="ECO:0000313" key="4">
    <source>
        <dbReference type="Proteomes" id="UP001242995"/>
    </source>
</evidence>
<dbReference type="AlphaFoldDB" id="A0AAW8DN05"/>
<gene>
    <name evidence="1" type="ORF">J2S90_004738</name>
    <name evidence="2" type="ORF">J2S93_004413</name>
</gene>
<dbReference type="Proteomes" id="UP001230951">
    <property type="component" value="Unassembled WGS sequence"/>
</dbReference>
<dbReference type="EMBL" id="JAUSRG010000026">
    <property type="protein sequence ID" value="MDP9907743.1"/>
    <property type="molecule type" value="Genomic_DNA"/>
</dbReference>
<reference evidence="1 3" key="1">
    <citation type="submission" date="2023-07" db="EMBL/GenBank/DDBJ databases">
        <title>Sorghum-associated microbial communities from plants grown in Nebraska, USA.</title>
        <authorList>
            <person name="Schachtman D."/>
        </authorList>
    </citation>
    <scope>NUCLEOTIDE SEQUENCE</scope>
    <source>
        <strain evidence="1">DS1006</strain>
        <strain evidence="2 3">DS1016</strain>
    </source>
</reference>
<sequence>MKIQTAAAVPVADGMWLLLTRWRDQSLVAQLRTRQPARGDLLRQ</sequence>
<dbReference type="RefSeq" id="WP_284988918.1">
    <property type="nucleotide sequence ID" value="NZ_JAUSRG010000026.1"/>
</dbReference>
<dbReference type="EMBL" id="JAUSTF010000018">
    <property type="protein sequence ID" value="MDQ0182954.1"/>
    <property type="molecule type" value="Genomic_DNA"/>
</dbReference>
<accession>A0AAW8DN05</accession>
<proteinExistence type="predicted"/>
<dbReference type="Proteomes" id="UP001242995">
    <property type="component" value="Unassembled WGS sequence"/>
</dbReference>
<organism evidence="1 4">
    <name type="scientific">Arthrobacter bambusae</name>
    <dbReference type="NCBI Taxonomy" id="1338426"/>
    <lineage>
        <taxon>Bacteria</taxon>
        <taxon>Bacillati</taxon>
        <taxon>Actinomycetota</taxon>
        <taxon>Actinomycetes</taxon>
        <taxon>Micrococcales</taxon>
        <taxon>Micrococcaceae</taxon>
        <taxon>Arthrobacter</taxon>
    </lineage>
</organism>